<keyword evidence="7" id="KW-1185">Reference proteome</keyword>
<feature type="compositionally biased region" description="Polar residues" evidence="5">
    <location>
        <begin position="430"/>
        <end position="444"/>
    </location>
</feature>
<evidence type="ECO:0000313" key="7">
    <source>
        <dbReference type="Proteomes" id="UP000479190"/>
    </source>
</evidence>
<feature type="compositionally biased region" description="Polar residues" evidence="5">
    <location>
        <begin position="479"/>
        <end position="490"/>
    </location>
</feature>
<feature type="region of interest" description="Disordered" evidence="5">
    <location>
        <begin position="428"/>
        <end position="447"/>
    </location>
</feature>
<dbReference type="EMBL" id="CADCXV010001483">
    <property type="protein sequence ID" value="CAB0044697.1"/>
    <property type="molecule type" value="Genomic_DNA"/>
</dbReference>
<evidence type="ECO:0000256" key="1">
    <source>
        <dbReference type="ARBA" id="ARBA00007374"/>
    </source>
</evidence>
<evidence type="ECO:0000313" key="6">
    <source>
        <dbReference type="EMBL" id="CAB0044697.1"/>
    </source>
</evidence>
<dbReference type="OrthoDB" id="338650at2759"/>
<feature type="compositionally biased region" description="Low complexity" evidence="5">
    <location>
        <begin position="375"/>
        <end position="403"/>
    </location>
</feature>
<comment type="similarity">
    <text evidence="1 4">Belongs to the inositol phosphokinase (IPK) family.</text>
</comment>
<sequence length="811" mass="91590">NDRMCLVPFSVWPNFVKYQEIIFSLTLAIHIHDILQNRDGLASTSVAPIALYAAREKKRRQHRRCARLFLPALCHSRLSFTRLVCICERAQLRCEDPPDYHVRVSIISIVIPEAHSPRGTRGCTLTHEKCLAACVTPLPARMEAFTTRMCLTAVDQYQRLLQFNKCQTTFRRPGAPGHRSGPCEDFFENIHVSRLSDWVKSVKAHSVDLVHRVTDLAPVKTFSENERDYSAQEVAHILMGWPLYSSSRSFVYVNTNVSDWHKLEWVYLGESLNLVCVKLNMAQPAEIEVARRVHSHAICTLSAHARRPMHPMHAIVSTGLICAHSSYRKSPYVCAYKKKNCTRRTEYQLFPSRNFFAIRISLNSRDRKTVNPKNAPAGKKTSTTSTSATAATPAATTVTASPATKRRLRDLAVNSHTVFRPWRRHHSDNASKSMKNANNRSLPNFPNAAALDDRVTAKTTTAKTLTVDNKADSQDENRSNNCQAPQVARTSSKKWPPSYLYGGQDAIKSEDESLKVLAINALDLTAPASDLLLKNRLKSWFQLSGHPGGFAPAGPGTVWKRRVDVNDDTERKVYEALKNDPALKDCIPRFQGEVEFGGHIFLELQDLLFGFDEPHVVDIKLGTRTFLESEVSKTQARSDLYEKMISVDPNAPTPEEHEAKAVTKLRYMQFREQQSSTCSHGFRIEALKLPDSPPITDLKKVKSHADVLSTMQQFIGGRKDNRQKLIAKLKHIRNQIEQSDYFKTHEVIGSSIFMIHDSKKVGAWLIDFAKTRQVPPGCRLDHRTPWQNGNHEEGLVFGLDKLIATLEEVKC</sequence>
<feature type="compositionally biased region" description="Basic and acidic residues" evidence="5">
    <location>
        <begin position="469"/>
        <end position="478"/>
    </location>
</feature>
<dbReference type="GO" id="GO:0032958">
    <property type="term" value="P:inositol phosphate biosynthetic process"/>
    <property type="evidence" value="ECO:0007669"/>
    <property type="project" value="InterPro"/>
</dbReference>
<evidence type="ECO:0000256" key="5">
    <source>
        <dbReference type="SAM" id="MobiDB-lite"/>
    </source>
</evidence>
<dbReference type="SUPFAM" id="SSF56104">
    <property type="entry name" value="SAICAR synthase-like"/>
    <property type="match status" value="1"/>
</dbReference>
<dbReference type="GO" id="GO:0005737">
    <property type="term" value="C:cytoplasm"/>
    <property type="evidence" value="ECO:0007669"/>
    <property type="project" value="TreeGrafter"/>
</dbReference>
<feature type="non-terminal residue" evidence="6">
    <location>
        <position position="1"/>
    </location>
</feature>
<keyword evidence="3 4" id="KW-0418">Kinase</keyword>
<dbReference type="EC" id="2.7.-.-" evidence="4"/>
<dbReference type="GO" id="GO:0000828">
    <property type="term" value="F:inositol hexakisphosphate kinase activity"/>
    <property type="evidence" value="ECO:0007669"/>
    <property type="project" value="TreeGrafter"/>
</dbReference>
<dbReference type="PANTHER" id="PTHR12400">
    <property type="entry name" value="INOSITOL POLYPHOSPHATE KINASE"/>
    <property type="match status" value="1"/>
</dbReference>
<dbReference type="PANTHER" id="PTHR12400:SF26">
    <property type="entry name" value="KINASE"/>
    <property type="match status" value="1"/>
</dbReference>
<dbReference type="Gene3D" id="3.30.470.160">
    <property type="entry name" value="Inositol polyphosphate kinase"/>
    <property type="match status" value="1"/>
</dbReference>
<organism evidence="6 7">
    <name type="scientific">Trichogramma brassicae</name>
    <dbReference type="NCBI Taxonomy" id="86971"/>
    <lineage>
        <taxon>Eukaryota</taxon>
        <taxon>Metazoa</taxon>
        <taxon>Ecdysozoa</taxon>
        <taxon>Arthropoda</taxon>
        <taxon>Hexapoda</taxon>
        <taxon>Insecta</taxon>
        <taxon>Pterygota</taxon>
        <taxon>Neoptera</taxon>
        <taxon>Endopterygota</taxon>
        <taxon>Hymenoptera</taxon>
        <taxon>Apocrita</taxon>
        <taxon>Proctotrupomorpha</taxon>
        <taxon>Chalcidoidea</taxon>
        <taxon>Trichogrammatidae</taxon>
        <taxon>Trichogramma</taxon>
    </lineage>
</organism>
<protein>
    <recommendedName>
        <fullName evidence="4">Kinase</fullName>
        <ecNumber evidence="4">2.7.-.-</ecNumber>
    </recommendedName>
</protein>
<dbReference type="AlphaFoldDB" id="A0A6H5J7X9"/>
<accession>A0A6H5J7X9</accession>
<proteinExistence type="inferred from homology"/>
<keyword evidence="2 4" id="KW-0808">Transferase</keyword>
<dbReference type="InterPro" id="IPR005522">
    <property type="entry name" value="IPK"/>
</dbReference>
<dbReference type="GO" id="GO:0046854">
    <property type="term" value="P:phosphatidylinositol phosphate biosynthetic process"/>
    <property type="evidence" value="ECO:0007669"/>
    <property type="project" value="TreeGrafter"/>
</dbReference>
<feature type="region of interest" description="Disordered" evidence="5">
    <location>
        <begin position="463"/>
        <end position="495"/>
    </location>
</feature>
<dbReference type="Proteomes" id="UP000479190">
    <property type="component" value="Unassembled WGS sequence"/>
</dbReference>
<evidence type="ECO:0000256" key="4">
    <source>
        <dbReference type="RuleBase" id="RU363090"/>
    </source>
</evidence>
<reference evidence="6 7" key="1">
    <citation type="submission" date="2020-02" db="EMBL/GenBank/DDBJ databases">
        <authorList>
            <person name="Ferguson B K."/>
        </authorList>
    </citation>
    <scope>NUCLEOTIDE SEQUENCE [LARGE SCALE GENOMIC DNA]</scope>
</reference>
<dbReference type="GO" id="GO:0005634">
    <property type="term" value="C:nucleus"/>
    <property type="evidence" value="ECO:0007669"/>
    <property type="project" value="TreeGrafter"/>
</dbReference>
<evidence type="ECO:0000256" key="3">
    <source>
        <dbReference type="ARBA" id="ARBA00022777"/>
    </source>
</evidence>
<feature type="region of interest" description="Disordered" evidence="5">
    <location>
        <begin position="367"/>
        <end position="403"/>
    </location>
</feature>
<dbReference type="InterPro" id="IPR038286">
    <property type="entry name" value="IPK_sf"/>
</dbReference>
<gene>
    <name evidence="6" type="ORF">TBRA_LOCUS16285</name>
</gene>
<name>A0A6H5J7X9_9HYME</name>
<evidence type="ECO:0000256" key="2">
    <source>
        <dbReference type="ARBA" id="ARBA00022679"/>
    </source>
</evidence>
<dbReference type="Pfam" id="PF03770">
    <property type="entry name" value="IPK"/>
    <property type="match status" value="1"/>
</dbReference>